<dbReference type="PANTHER" id="PTHR27008:SF543">
    <property type="entry name" value="PROTEIN KINASE DOMAIN-CONTAINING PROTEIN"/>
    <property type="match status" value="1"/>
</dbReference>
<dbReference type="FunFam" id="3.30.200.20:FF:000432">
    <property type="entry name" value="LRR receptor-like serine/threonine-protein kinase EFR"/>
    <property type="match status" value="1"/>
</dbReference>
<dbReference type="FunFam" id="3.80.10.10:FF:000275">
    <property type="entry name" value="Leucine-rich repeat receptor-like protein kinase"/>
    <property type="match status" value="1"/>
</dbReference>
<evidence type="ECO:0000256" key="4">
    <source>
        <dbReference type="ARBA" id="ARBA00012513"/>
    </source>
</evidence>
<keyword evidence="7" id="KW-0597">Phosphoprotein</keyword>
<dbReference type="Gene3D" id="3.30.200.20">
    <property type="entry name" value="Phosphorylase Kinase, domain 1"/>
    <property type="match status" value="1"/>
</dbReference>
<keyword evidence="19" id="KW-0325">Glycoprotein</keyword>
<dbReference type="Gene3D" id="1.10.510.10">
    <property type="entry name" value="Transferase(Phosphotransferase) domain 1"/>
    <property type="match status" value="1"/>
</dbReference>
<gene>
    <name evidence="26" type="ORF">Din_046609</name>
</gene>
<evidence type="ECO:0000256" key="7">
    <source>
        <dbReference type="ARBA" id="ARBA00022553"/>
    </source>
</evidence>
<dbReference type="Gene3D" id="3.80.10.10">
    <property type="entry name" value="Ribonuclease Inhibitor"/>
    <property type="match status" value="2"/>
</dbReference>
<feature type="signal peptide" evidence="24">
    <location>
        <begin position="1"/>
        <end position="24"/>
    </location>
</feature>
<dbReference type="FunFam" id="3.80.10.10:FF:000041">
    <property type="entry name" value="LRR receptor-like serine/threonine-protein kinase ERECTA"/>
    <property type="match status" value="1"/>
</dbReference>
<keyword evidence="14" id="KW-0418">Kinase</keyword>
<dbReference type="PROSITE" id="PS00108">
    <property type="entry name" value="PROTEIN_KINASE_ST"/>
    <property type="match status" value="1"/>
</dbReference>
<organism evidence="26">
    <name type="scientific">Davidia involucrata</name>
    <name type="common">Dove tree</name>
    <dbReference type="NCBI Taxonomy" id="16924"/>
    <lineage>
        <taxon>Eukaryota</taxon>
        <taxon>Viridiplantae</taxon>
        <taxon>Streptophyta</taxon>
        <taxon>Embryophyta</taxon>
        <taxon>Tracheophyta</taxon>
        <taxon>Spermatophyta</taxon>
        <taxon>Magnoliopsida</taxon>
        <taxon>eudicotyledons</taxon>
        <taxon>Gunneridae</taxon>
        <taxon>Pentapetalae</taxon>
        <taxon>asterids</taxon>
        <taxon>Cornales</taxon>
        <taxon>Nyssaceae</taxon>
        <taxon>Davidia</taxon>
    </lineage>
</organism>
<comment type="catalytic activity">
    <reaction evidence="21">
        <text>L-seryl-[protein] + ATP = O-phospho-L-seryl-[protein] + ADP + H(+)</text>
        <dbReference type="Rhea" id="RHEA:17989"/>
        <dbReference type="Rhea" id="RHEA-COMP:9863"/>
        <dbReference type="Rhea" id="RHEA-COMP:11604"/>
        <dbReference type="ChEBI" id="CHEBI:15378"/>
        <dbReference type="ChEBI" id="CHEBI:29999"/>
        <dbReference type="ChEBI" id="CHEBI:30616"/>
        <dbReference type="ChEBI" id="CHEBI:83421"/>
        <dbReference type="ChEBI" id="CHEBI:456216"/>
        <dbReference type="EC" id="2.7.11.1"/>
    </reaction>
</comment>
<dbReference type="PANTHER" id="PTHR27008">
    <property type="entry name" value="OS04G0122200 PROTEIN"/>
    <property type="match status" value="1"/>
</dbReference>
<dbReference type="PROSITE" id="PS50011">
    <property type="entry name" value="PROTEIN_KINASE_DOM"/>
    <property type="match status" value="1"/>
</dbReference>
<evidence type="ECO:0000256" key="6">
    <source>
        <dbReference type="ARBA" id="ARBA00022527"/>
    </source>
</evidence>
<dbReference type="GO" id="GO:0051707">
    <property type="term" value="P:response to other organism"/>
    <property type="evidence" value="ECO:0007669"/>
    <property type="project" value="UniProtKB-ARBA"/>
</dbReference>
<dbReference type="CDD" id="cd14066">
    <property type="entry name" value="STKc_IRAK"/>
    <property type="match status" value="1"/>
</dbReference>
<evidence type="ECO:0000256" key="15">
    <source>
        <dbReference type="ARBA" id="ARBA00022840"/>
    </source>
</evidence>
<dbReference type="InterPro" id="IPR013210">
    <property type="entry name" value="LRR_N_plant-typ"/>
</dbReference>
<dbReference type="SMART" id="SM00369">
    <property type="entry name" value="LRR_TYP"/>
    <property type="match status" value="6"/>
</dbReference>
<evidence type="ECO:0000259" key="25">
    <source>
        <dbReference type="PROSITE" id="PS50011"/>
    </source>
</evidence>
<reference evidence="26" key="1">
    <citation type="submission" date="2019-08" db="EMBL/GenBank/DDBJ databases">
        <title>Reference gene set and small RNA set construction with multiple tissues from Davidia involucrata Baill.</title>
        <authorList>
            <person name="Yang H."/>
            <person name="Zhou C."/>
            <person name="Li G."/>
            <person name="Wang J."/>
            <person name="Gao P."/>
            <person name="Wang M."/>
            <person name="Wang R."/>
            <person name="Zhao Y."/>
        </authorList>
    </citation>
    <scope>NUCLEOTIDE SEQUENCE</scope>
    <source>
        <tissue evidence="26">Mixed with DoveR01_LX</tissue>
    </source>
</reference>
<name>A0A5B7C875_DAVIN</name>
<evidence type="ECO:0000256" key="19">
    <source>
        <dbReference type="ARBA" id="ARBA00023180"/>
    </source>
</evidence>
<dbReference type="PRINTS" id="PR00019">
    <property type="entry name" value="LEURICHRPT"/>
</dbReference>
<comment type="similarity">
    <text evidence="3">Belongs to the RLP family.</text>
</comment>
<protein>
    <recommendedName>
        <fullName evidence="4">non-specific serine/threonine protein kinase</fullName>
        <ecNumber evidence="4">2.7.11.1</ecNumber>
    </recommendedName>
</protein>
<evidence type="ECO:0000256" key="12">
    <source>
        <dbReference type="ARBA" id="ARBA00022737"/>
    </source>
</evidence>
<evidence type="ECO:0000256" key="22">
    <source>
        <dbReference type="PROSITE-ProRule" id="PRU10141"/>
    </source>
</evidence>
<sequence>MAKWAIIMLYMALVWWCYFTNTGATSFPNETDLNALMAFKAAINQDPFGALSSWNDTLHLCDWKGVLCSGRHRVIVLDIRSQGLVGSLSPHIGNLSFLKRLILQNNSFHGQIPQEIGRLFRLQTIEFSNNSFSGQIPNNLSLCSNLHHLNLTENHLTGIIPPELGSLSKLVSLGLGKNKLSGTIPRFIGNLSSLSRISLGYCDFEGEIPEEIAKLWGLRFIQLISNKISGEIPSGLYNISTLSLFSVGHNQLRGSIPPDIGLTLPNLRFLELGHNWFTGMIPISLSNASGLKVIDFNSNVFTGPLPKGLGRLLGLQSMSFFNNLLQDDFSFISSLTNCTTLQEIEISRNLLRGSLPNSIGNLSTYIRCISMAENQLEGSIPSSIENLLNLIILSMSWNYLTGPIPMSIGKLHKLKQVYLGMNSIGGKLPSSLGNLSMLNHLFLGQNHIYGSIPESLGKCGNLLELDLSRNNLSGLIPKEIMSLSSISISLSLAHNALTGSLPSEVGSLRDLVNLDVSNNNLLGFLPHHLSNCLSLQWLHLEGNSFKGKIPRGLGALRGLRELDLSRNKFSGKIPNYLGELLGLEKLGLSNNSLHGEVPIQGVFQNASRVSIIGNNGLCGGIADLNLPPCPSNKLSHMVKVIIPVVIFVVICFDLLFFFFIFLYWRRISRKKGSSMPSLFKHHFLRISYAELLKATDGFSQTNLIGFGSYGSVYKGILNQIQTVVAVKVLNLQAKGASKSFISECKALKSIRHRNLLKILSVCSSVDFQGNDFKALVYEFMANGSLEKWLHPDGQHEDSKNLQLIQRVNIAIEIASALEYLHCHNESSIVHGDLKPSNVLLDDDMTAHVGDFGLAKVISTISTDLEQHQSTSVAIKGTIGYVAPEYGTGDMVSTHGDVYSYGILLLEMFTGKKPTDDTFKDDVSLHNFVKCALPNQVMEIVDPRILEHETTSRFKDCMVSILRIGVACSMELPRDRVQMGDVVSELHKTRNVYTNEVLSQN</sequence>
<dbReference type="SUPFAM" id="SSF52058">
    <property type="entry name" value="L domain-like"/>
    <property type="match status" value="2"/>
</dbReference>
<keyword evidence="5" id="KW-1003">Cell membrane</keyword>
<dbReference type="FunFam" id="1.10.510.10:FF:000358">
    <property type="entry name" value="Putative leucine-rich repeat receptor-like serine/threonine-protein kinase"/>
    <property type="match status" value="1"/>
</dbReference>
<comment type="catalytic activity">
    <reaction evidence="20">
        <text>L-threonyl-[protein] + ATP = O-phospho-L-threonyl-[protein] + ADP + H(+)</text>
        <dbReference type="Rhea" id="RHEA:46608"/>
        <dbReference type="Rhea" id="RHEA-COMP:11060"/>
        <dbReference type="Rhea" id="RHEA-COMP:11605"/>
        <dbReference type="ChEBI" id="CHEBI:15378"/>
        <dbReference type="ChEBI" id="CHEBI:30013"/>
        <dbReference type="ChEBI" id="CHEBI:30616"/>
        <dbReference type="ChEBI" id="CHEBI:61977"/>
        <dbReference type="ChEBI" id="CHEBI:456216"/>
        <dbReference type="EC" id="2.7.11.1"/>
    </reaction>
</comment>
<evidence type="ECO:0000256" key="8">
    <source>
        <dbReference type="ARBA" id="ARBA00022614"/>
    </source>
</evidence>
<evidence type="ECO:0000256" key="3">
    <source>
        <dbReference type="ARBA" id="ARBA00009592"/>
    </source>
</evidence>
<dbReference type="SUPFAM" id="SSF56112">
    <property type="entry name" value="Protein kinase-like (PK-like)"/>
    <property type="match status" value="1"/>
</dbReference>
<evidence type="ECO:0000256" key="24">
    <source>
        <dbReference type="SAM" id="SignalP"/>
    </source>
</evidence>
<accession>A0A5B7C875</accession>
<keyword evidence="9" id="KW-0808">Transferase</keyword>
<dbReference type="AlphaFoldDB" id="A0A5B7C875"/>
<evidence type="ECO:0000256" key="18">
    <source>
        <dbReference type="ARBA" id="ARBA00023170"/>
    </source>
</evidence>
<evidence type="ECO:0000256" key="23">
    <source>
        <dbReference type="SAM" id="Phobius"/>
    </source>
</evidence>
<dbReference type="InterPro" id="IPR000719">
    <property type="entry name" value="Prot_kinase_dom"/>
</dbReference>
<feature type="transmembrane region" description="Helical" evidence="23">
    <location>
        <begin position="640"/>
        <end position="664"/>
    </location>
</feature>
<evidence type="ECO:0000256" key="21">
    <source>
        <dbReference type="ARBA" id="ARBA00048679"/>
    </source>
</evidence>
<evidence type="ECO:0000256" key="10">
    <source>
        <dbReference type="ARBA" id="ARBA00022692"/>
    </source>
</evidence>
<evidence type="ECO:0000256" key="20">
    <source>
        <dbReference type="ARBA" id="ARBA00047899"/>
    </source>
</evidence>
<keyword evidence="6" id="KW-0723">Serine/threonine-protein kinase</keyword>
<proteinExistence type="inferred from homology"/>
<dbReference type="InterPro" id="IPR032675">
    <property type="entry name" value="LRR_dom_sf"/>
</dbReference>
<keyword evidence="15 22" id="KW-0067">ATP-binding</keyword>
<dbReference type="GO" id="GO:0005886">
    <property type="term" value="C:plasma membrane"/>
    <property type="evidence" value="ECO:0007669"/>
    <property type="project" value="UniProtKB-SubCell"/>
</dbReference>
<evidence type="ECO:0000256" key="11">
    <source>
        <dbReference type="ARBA" id="ARBA00022729"/>
    </source>
</evidence>
<dbReference type="SMART" id="SM00220">
    <property type="entry name" value="S_TKc"/>
    <property type="match status" value="1"/>
</dbReference>
<comment type="subcellular location">
    <subcellularLocation>
        <location evidence="1">Cell membrane</location>
        <topology evidence="1">Single-pass type I membrane protein</topology>
    </subcellularLocation>
</comment>
<dbReference type="InterPro" id="IPR001611">
    <property type="entry name" value="Leu-rich_rpt"/>
</dbReference>
<dbReference type="FunFam" id="3.80.10.10:FF:000288">
    <property type="entry name" value="LRR receptor-like serine/threonine-protein kinase EFR"/>
    <property type="match status" value="1"/>
</dbReference>
<evidence type="ECO:0000256" key="16">
    <source>
        <dbReference type="ARBA" id="ARBA00022989"/>
    </source>
</evidence>
<evidence type="ECO:0000256" key="17">
    <source>
        <dbReference type="ARBA" id="ARBA00023136"/>
    </source>
</evidence>
<dbReference type="InterPro" id="IPR001245">
    <property type="entry name" value="Ser-Thr/Tyr_kinase_cat_dom"/>
</dbReference>
<dbReference type="GO" id="GO:0006952">
    <property type="term" value="P:defense response"/>
    <property type="evidence" value="ECO:0007669"/>
    <property type="project" value="UniProtKB-ARBA"/>
</dbReference>
<keyword evidence="17 23" id="KW-0472">Membrane</keyword>
<evidence type="ECO:0000313" key="26">
    <source>
        <dbReference type="EMBL" id="MPA77168.1"/>
    </source>
</evidence>
<feature type="chain" id="PRO_5022687573" description="non-specific serine/threonine protein kinase" evidence="24">
    <location>
        <begin position="25"/>
        <end position="1000"/>
    </location>
</feature>
<dbReference type="GO" id="GO:0005524">
    <property type="term" value="F:ATP binding"/>
    <property type="evidence" value="ECO:0007669"/>
    <property type="project" value="UniProtKB-UniRule"/>
</dbReference>
<dbReference type="InterPro" id="IPR003591">
    <property type="entry name" value="Leu-rich_rpt_typical-subtyp"/>
</dbReference>
<keyword evidence="16 23" id="KW-1133">Transmembrane helix</keyword>
<evidence type="ECO:0000256" key="14">
    <source>
        <dbReference type="ARBA" id="ARBA00022777"/>
    </source>
</evidence>
<keyword evidence="11 24" id="KW-0732">Signal</keyword>
<keyword evidence="10 23" id="KW-0812">Transmembrane</keyword>
<evidence type="ECO:0000256" key="2">
    <source>
        <dbReference type="ARBA" id="ARBA00008684"/>
    </source>
</evidence>
<keyword evidence="18" id="KW-0675">Receptor</keyword>
<evidence type="ECO:0000256" key="9">
    <source>
        <dbReference type="ARBA" id="ARBA00022679"/>
    </source>
</evidence>
<evidence type="ECO:0000256" key="5">
    <source>
        <dbReference type="ARBA" id="ARBA00022475"/>
    </source>
</evidence>
<dbReference type="Pfam" id="PF00560">
    <property type="entry name" value="LRR_1"/>
    <property type="match status" value="10"/>
</dbReference>
<dbReference type="Pfam" id="PF07714">
    <property type="entry name" value="PK_Tyr_Ser-Thr"/>
    <property type="match status" value="1"/>
</dbReference>
<dbReference type="InterPro" id="IPR008271">
    <property type="entry name" value="Ser/Thr_kinase_AS"/>
</dbReference>
<feature type="domain" description="Protein kinase" evidence="25">
    <location>
        <begin position="698"/>
        <end position="989"/>
    </location>
</feature>
<keyword evidence="13 22" id="KW-0547">Nucleotide-binding</keyword>
<feature type="binding site" evidence="22">
    <location>
        <position position="727"/>
    </location>
    <ligand>
        <name>ATP</name>
        <dbReference type="ChEBI" id="CHEBI:30616"/>
    </ligand>
</feature>
<dbReference type="EMBL" id="GHES01046609">
    <property type="protein sequence ID" value="MPA77168.1"/>
    <property type="molecule type" value="Transcribed_RNA"/>
</dbReference>
<dbReference type="InterPro" id="IPR017441">
    <property type="entry name" value="Protein_kinase_ATP_BS"/>
</dbReference>
<dbReference type="EC" id="2.7.11.1" evidence="4"/>
<keyword evidence="12" id="KW-0677">Repeat</keyword>
<dbReference type="GO" id="GO:0004674">
    <property type="term" value="F:protein serine/threonine kinase activity"/>
    <property type="evidence" value="ECO:0007669"/>
    <property type="project" value="UniProtKB-KW"/>
</dbReference>
<dbReference type="PROSITE" id="PS00107">
    <property type="entry name" value="PROTEIN_KINASE_ATP"/>
    <property type="match status" value="1"/>
</dbReference>
<comment type="similarity">
    <text evidence="2">Belongs to the protein kinase superfamily. Ser/Thr protein kinase family.</text>
</comment>
<evidence type="ECO:0000256" key="13">
    <source>
        <dbReference type="ARBA" id="ARBA00022741"/>
    </source>
</evidence>
<dbReference type="InterPro" id="IPR011009">
    <property type="entry name" value="Kinase-like_dom_sf"/>
</dbReference>
<evidence type="ECO:0000256" key="1">
    <source>
        <dbReference type="ARBA" id="ARBA00004251"/>
    </source>
</evidence>
<dbReference type="InterPro" id="IPR051809">
    <property type="entry name" value="Plant_receptor-like_S/T_kinase"/>
</dbReference>
<keyword evidence="8" id="KW-0433">Leucine-rich repeat</keyword>
<dbReference type="Pfam" id="PF08263">
    <property type="entry name" value="LRRNT_2"/>
    <property type="match status" value="1"/>
</dbReference>